<dbReference type="EMBL" id="JAEPBG010000010">
    <property type="protein sequence ID" value="MBK4737163.1"/>
    <property type="molecule type" value="Genomic_DNA"/>
</dbReference>
<evidence type="ECO:0000256" key="1">
    <source>
        <dbReference type="SAM" id="MobiDB-lite"/>
    </source>
</evidence>
<keyword evidence="4" id="KW-1185">Reference proteome</keyword>
<reference evidence="3" key="1">
    <citation type="submission" date="2021-01" db="EMBL/GenBank/DDBJ databases">
        <title>Genome sequence of strain Noviherbaspirillum sp. DKR-6.</title>
        <authorList>
            <person name="Chaudhary D.K."/>
        </authorList>
    </citation>
    <scope>NUCLEOTIDE SEQUENCE</scope>
    <source>
        <strain evidence="3">DKR-6</strain>
    </source>
</reference>
<keyword evidence="2" id="KW-0812">Transmembrane</keyword>
<gene>
    <name evidence="3" type="ORF">JJB74_21285</name>
</gene>
<name>A0A934SX88_9BURK</name>
<dbReference type="RefSeq" id="WP_200595229.1">
    <property type="nucleotide sequence ID" value="NZ_JAEPBG010000010.1"/>
</dbReference>
<protein>
    <submittedName>
        <fullName evidence="3">PepSY-associated TM helix domain-containing protein</fullName>
    </submittedName>
</protein>
<evidence type="ECO:0000256" key="2">
    <source>
        <dbReference type="SAM" id="Phobius"/>
    </source>
</evidence>
<feature type="transmembrane region" description="Helical" evidence="2">
    <location>
        <begin position="210"/>
        <end position="228"/>
    </location>
</feature>
<keyword evidence="2" id="KW-1133">Transmembrane helix</keyword>
<feature type="transmembrane region" description="Helical" evidence="2">
    <location>
        <begin position="42"/>
        <end position="60"/>
    </location>
</feature>
<comment type="caution">
    <text evidence="3">The sequence shown here is derived from an EMBL/GenBank/DDBJ whole genome shotgun (WGS) entry which is preliminary data.</text>
</comment>
<feature type="region of interest" description="Disordered" evidence="1">
    <location>
        <begin position="1"/>
        <end position="26"/>
    </location>
</feature>
<proteinExistence type="predicted"/>
<dbReference type="Proteomes" id="UP000622890">
    <property type="component" value="Unassembled WGS sequence"/>
</dbReference>
<dbReference type="InterPro" id="IPR032307">
    <property type="entry name" value="PepSY_TM-like_2"/>
</dbReference>
<evidence type="ECO:0000313" key="4">
    <source>
        <dbReference type="Proteomes" id="UP000622890"/>
    </source>
</evidence>
<feature type="transmembrane region" description="Helical" evidence="2">
    <location>
        <begin position="176"/>
        <end position="204"/>
    </location>
</feature>
<keyword evidence="2" id="KW-0472">Membrane</keyword>
<dbReference type="PANTHER" id="PTHR40115:SF1">
    <property type="entry name" value="INNER MEMBRANE PROTEIN WITH PEPSY TM HELIX"/>
    <property type="match status" value="1"/>
</dbReference>
<evidence type="ECO:0000313" key="3">
    <source>
        <dbReference type="EMBL" id="MBK4737163.1"/>
    </source>
</evidence>
<sequence length="231" mass="25488">MSETEYEERAITPTRAAPPRPTAASNQRRGVFLKWLRKTHSWIGLWGAAAGLLFGVTGVLQNHRAVMKIPAAQTQESSVQIPLPDPAPASPQAMMDWLQKELHYDQPANRVRKEPSRPVAWGERTVKQPERWSGMFSTPRANAQVEYWVGNGYVNVKRNENNVFGMLNNLHKAAGVGVAWILLADTIAGGMVLLSVTGVLLWAGMNRRRMVGATIGMTSLVLGIVFAMQSM</sequence>
<accession>A0A934SX88</accession>
<dbReference type="Pfam" id="PF16357">
    <property type="entry name" value="PepSY_TM_like_2"/>
    <property type="match status" value="1"/>
</dbReference>
<organism evidence="3 4">
    <name type="scientific">Noviherbaspirillum pedocola</name>
    <dbReference type="NCBI Taxonomy" id="2801341"/>
    <lineage>
        <taxon>Bacteria</taxon>
        <taxon>Pseudomonadati</taxon>
        <taxon>Pseudomonadota</taxon>
        <taxon>Betaproteobacteria</taxon>
        <taxon>Burkholderiales</taxon>
        <taxon>Oxalobacteraceae</taxon>
        <taxon>Noviherbaspirillum</taxon>
    </lineage>
</organism>
<dbReference type="AlphaFoldDB" id="A0A934SX88"/>
<dbReference type="PANTHER" id="PTHR40115">
    <property type="entry name" value="INNER MEMBRANE PROTEIN WITH PEPSY TM HELIX"/>
    <property type="match status" value="1"/>
</dbReference>